<dbReference type="OrthoDB" id="719733at2"/>
<evidence type="ECO:0000259" key="2">
    <source>
        <dbReference type="PROSITE" id="PS50853"/>
    </source>
</evidence>
<keyword evidence="4" id="KW-1185">Reference proteome</keyword>
<dbReference type="PROSITE" id="PS50853">
    <property type="entry name" value="FN3"/>
    <property type="match status" value="1"/>
</dbReference>
<dbReference type="Gene3D" id="2.60.40.10">
    <property type="entry name" value="Immunoglobulins"/>
    <property type="match status" value="1"/>
</dbReference>
<dbReference type="RefSeq" id="WP_025815947.1">
    <property type="nucleotide sequence ID" value="NZ_BAIZ01000015.1"/>
</dbReference>
<proteinExistence type="predicted"/>
<dbReference type="InterPro" id="IPR013783">
    <property type="entry name" value="Ig-like_fold"/>
</dbReference>
<dbReference type="Pfam" id="PF25275">
    <property type="entry name" value="Golvesin_C"/>
    <property type="match status" value="1"/>
</dbReference>
<keyword evidence="1" id="KW-0732">Signal</keyword>
<feature type="signal peptide" evidence="1">
    <location>
        <begin position="1"/>
        <end position="22"/>
    </location>
</feature>
<protein>
    <recommendedName>
        <fullName evidence="2">Fibronectin type-III domain-containing protein</fullName>
    </recommendedName>
</protein>
<dbReference type="InterPro" id="IPR036116">
    <property type="entry name" value="FN3_sf"/>
</dbReference>
<dbReference type="STRING" id="1122991.GCA_000613445_01888"/>
<dbReference type="InterPro" id="IPR033803">
    <property type="entry name" value="CBD-like_Golvesin-Xly"/>
</dbReference>
<dbReference type="SUPFAM" id="SSF53187">
    <property type="entry name" value="Zn-dependent exopeptidases"/>
    <property type="match status" value="1"/>
</dbReference>
<organism evidence="3 4">
    <name type="scientific">Hoylesella shahii DSM 15611 = JCM 12083</name>
    <dbReference type="NCBI Taxonomy" id="1122991"/>
    <lineage>
        <taxon>Bacteria</taxon>
        <taxon>Pseudomonadati</taxon>
        <taxon>Bacteroidota</taxon>
        <taxon>Bacteroidia</taxon>
        <taxon>Bacteroidales</taxon>
        <taxon>Prevotellaceae</taxon>
        <taxon>Hoylesella</taxon>
    </lineage>
</organism>
<name>A0A318HSE7_9BACT</name>
<feature type="chain" id="PRO_5016322265" description="Fibronectin type-III domain-containing protein" evidence="1">
    <location>
        <begin position="23"/>
        <end position="876"/>
    </location>
</feature>
<dbReference type="EMBL" id="QJJX01000019">
    <property type="protein sequence ID" value="PXX21415.1"/>
    <property type="molecule type" value="Genomic_DNA"/>
</dbReference>
<reference evidence="3 4" key="1">
    <citation type="submission" date="2018-05" db="EMBL/GenBank/DDBJ databases">
        <title>Genomic Encyclopedia of Type Strains, Phase I: the one thousand microbial genomes (KMG-I) project.</title>
        <authorList>
            <person name="Kyrpides N."/>
        </authorList>
    </citation>
    <scope>NUCLEOTIDE SEQUENCE [LARGE SCALE GENOMIC DNA]</scope>
    <source>
        <strain evidence="3 4">DSM 15611</strain>
    </source>
</reference>
<evidence type="ECO:0000256" key="1">
    <source>
        <dbReference type="SAM" id="SignalP"/>
    </source>
</evidence>
<dbReference type="InterPro" id="IPR003961">
    <property type="entry name" value="FN3_dom"/>
</dbReference>
<dbReference type="AlphaFoldDB" id="A0A318HSE7"/>
<sequence length="876" mass="96892">MKKLLLWCSLIACVCFANTIKAQPNGLLTDINYQGPPLTTNTAKPYSITAGLGGRHLSVWASHGKYYEAKQDSWQWQRPALFGTNEDLFTPTIVLPYLIPMLEKSGAIVLSPRERDLQPEEVIVDNDSENHLQYKETNGLQQWRKTSISGFANPKTIYIEGENVFKMGTARMAQGVEQEEERSEIVFMPQINNEGEKAVYVCYQSLPESTNKAQYTVYHKGQATTFNVNQRMGGGTWVYLGTFDFGKGCSKNNCVVLNNVCSQTSVVTADAVRFGGGMGNIRRGGSTSGLPRALEGARYAAQWYGAPLEVYSSKDGRDDYGDDVNARPLITNWWAGGSVFLPTKPGLGIPIELCLGIHSDAGVDRQSKNIVGSLAICTSNFNDGRLATGVTRNLSLKFAENMLNTVHHDLKRKFGRWEVRELIDRNYSETRMPEIPSVILETLSHQNFPDMRLGHDPNFKFVLARAVYKSVLRFLCNQHETKAVVSPLTPSNFHINYLHDGKIKLGWCETKDELEPTAKPTAYILYTAVDSSGFDNGLMVKQNEFEMTLPPYKTHHFKVAAVNQGGESFTSQILSAHYNPEATSTIMVIDGFDRLSPPAIISSPQRQGFDLNYDIGIGLGLQSPWVGRQQNFNKWAAGVDGWQGLGYSDASLEGQLVAGNSLNSAQTHVEDIAAIGKYNVVSASMKAIEQGLCKLSHYDCVDIALGLQRNEALATVNYKTFTPSAQKLLRNYAHNHGKLIASGAYVGSDMRDSVEQVFMADVFKIAFDGAIKTDTLLANIRPLVSETVSITCDSIVALLYKSPNAMHYAPTMVDVLTPLGNAITGYRYPGWGAASVVYIDDKQKTHIFGFPLECIKDQADRRRIMAETINTLMNNN</sequence>
<evidence type="ECO:0000313" key="3">
    <source>
        <dbReference type="EMBL" id="PXX21415.1"/>
    </source>
</evidence>
<dbReference type="CDD" id="cd00063">
    <property type="entry name" value="FN3"/>
    <property type="match status" value="1"/>
</dbReference>
<dbReference type="Gene3D" id="3.40.630.40">
    <property type="entry name" value="Zn-dependent exopeptidases"/>
    <property type="match status" value="1"/>
</dbReference>
<dbReference type="Proteomes" id="UP000248314">
    <property type="component" value="Unassembled WGS sequence"/>
</dbReference>
<accession>A0A318HSE7</accession>
<dbReference type="SUPFAM" id="SSF49265">
    <property type="entry name" value="Fibronectin type III"/>
    <property type="match status" value="1"/>
</dbReference>
<evidence type="ECO:0000313" key="4">
    <source>
        <dbReference type="Proteomes" id="UP000248314"/>
    </source>
</evidence>
<comment type="caution">
    <text evidence="3">The sequence shown here is derived from an EMBL/GenBank/DDBJ whole genome shotgun (WGS) entry which is preliminary data.</text>
</comment>
<gene>
    <name evidence="3" type="ORF">EJ73_01695</name>
</gene>
<feature type="domain" description="Fibronectin type-III" evidence="2">
    <location>
        <begin position="489"/>
        <end position="582"/>
    </location>
</feature>